<evidence type="ECO:0000256" key="6">
    <source>
        <dbReference type="ARBA" id="ARBA00009541"/>
    </source>
</evidence>
<keyword evidence="9 11" id="KW-0413">Isomerase</keyword>
<reference evidence="11 12" key="1">
    <citation type="submission" date="2019-12" db="EMBL/GenBank/DDBJ databases">
        <authorList>
            <person name="Yang R."/>
        </authorList>
    </citation>
    <scope>NUCLEOTIDE SEQUENCE [LARGE SCALE GENOMIC DNA]</scope>
    <source>
        <strain evidence="11 12">DONG20-135</strain>
    </source>
</reference>
<dbReference type="EMBL" id="WUUQ01000003">
    <property type="protein sequence ID" value="MXQ74124.1"/>
    <property type="molecule type" value="Genomic_DNA"/>
</dbReference>
<dbReference type="InterPro" id="IPR026019">
    <property type="entry name" value="Ribul_P_3_epim"/>
</dbReference>
<dbReference type="GO" id="GO:0004750">
    <property type="term" value="F:D-ribulose-phosphate 3-epimerase activity"/>
    <property type="evidence" value="ECO:0007669"/>
    <property type="project" value="UniProtKB-UniRule"/>
</dbReference>
<dbReference type="Proteomes" id="UP000434036">
    <property type="component" value="Unassembled WGS sequence"/>
</dbReference>
<evidence type="ECO:0000256" key="3">
    <source>
        <dbReference type="ARBA" id="ARBA00001941"/>
    </source>
</evidence>
<dbReference type="NCBIfam" id="NF004076">
    <property type="entry name" value="PRK05581.1-4"/>
    <property type="match status" value="1"/>
</dbReference>
<evidence type="ECO:0000256" key="10">
    <source>
        <dbReference type="NCBIfam" id="TIGR01163"/>
    </source>
</evidence>
<dbReference type="EC" id="5.1.3.1" evidence="7 10"/>
<dbReference type="InterPro" id="IPR011060">
    <property type="entry name" value="RibuloseP-bd_barrel"/>
</dbReference>
<gene>
    <name evidence="11" type="primary">rpe</name>
    <name evidence="11" type="ORF">GSF08_09255</name>
</gene>
<dbReference type="CDD" id="cd00429">
    <property type="entry name" value="RPE"/>
    <property type="match status" value="1"/>
</dbReference>
<comment type="cofactor">
    <cofactor evidence="5">
        <name>Fe(2+)</name>
        <dbReference type="ChEBI" id="CHEBI:29033"/>
    </cofactor>
</comment>
<dbReference type="AlphaFoldDB" id="A0A6N8U9X1"/>
<evidence type="ECO:0000256" key="7">
    <source>
        <dbReference type="ARBA" id="ARBA00013188"/>
    </source>
</evidence>
<keyword evidence="8" id="KW-0479">Metal-binding</keyword>
<dbReference type="GO" id="GO:0046872">
    <property type="term" value="F:metal ion binding"/>
    <property type="evidence" value="ECO:0007669"/>
    <property type="project" value="UniProtKB-KW"/>
</dbReference>
<evidence type="ECO:0000256" key="2">
    <source>
        <dbReference type="ARBA" id="ARBA00001936"/>
    </source>
</evidence>
<sequence>MKKYICPSIMCGNWLHFDETIRQFENNQIDYIHIDVMDGEFVPNYTLGTDMVSVLHQTTQIPLDIHLMVVHPELKVDYFQVGKDDIITFHIEATRCPQAVIDKIKSKGCKAGIALSPDTNITAVLPYLEQLDMITIMTVYPGFAGQSLIPYTLDKIASLHKAVDALNKPYLLEVDGNVSFDNAKIMNEMGANAFVAGSSSLFCKDHSFEDNVKQFRSIIEVSSRG</sequence>
<dbReference type="SUPFAM" id="SSF51366">
    <property type="entry name" value="Ribulose-phoshate binding barrel"/>
    <property type="match status" value="1"/>
</dbReference>
<evidence type="ECO:0000256" key="8">
    <source>
        <dbReference type="ARBA" id="ARBA00022723"/>
    </source>
</evidence>
<accession>A0A6N8U9X1</accession>
<organism evidence="11 12">
    <name type="scientific">Copranaerobaculum intestinale</name>
    <dbReference type="NCBI Taxonomy" id="2692629"/>
    <lineage>
        <taxon>Bacteria</taxon>
        <taxon>Bacillati</taxon>
        <taxon>Bacillota</taxon>
        <taxon>Erysipelotrichia</taxon>
        <taxon>Erysipelotrichales</taxon>
        <taxon>Erysipelotrichaceae</taxon>
        <taxon>Copranaerobaculum</taxon>
    </lineage>
</organism>
<dbReference type="Pfam" id="PF00834">
    <property type="entry name" value="Ribul_P_3_epim"/>
    <property type="match status" value="1"/>
</dbReference>
<protein>
    <recommendedName>
        <fullName evidence="7 10">Ribulose-phosphate 3-epimerase</fullName>
        <ecNumber evidence="7 10">5.1.3.1</ecNumber>
    </recommendedName>
</protein>
<dbReference type="PROSITE" id="PS01085">
    <property type="entry name" value="RIBUL_P_3_EPIMER_1"/>
    <property type="match status" value="1"/>
</dbReference>
<dbReference type="Gene3D" id="3.20.20.70">
    <property type="entry name" value="Aldolase class I"/>
    <property type="match status" value="1"/>
</dbReference>
<dbReference type="InterPro" id="IPR013785">
    <property type="entry name" value="Aldolase_TIM"/>
</dbReference>
<dbReference type="InterPro" id="IPR000056">
    <property type="entry name" value="Ribul_P_3_epim-like"/>
</dbReference>
<evidence type="ECO:0000313" key="11">
    <source>
        <dbReference type="EMBL" id="MXQ74124.1"/>
    </source>
</evidence>
<evidence type="ECO:0000313" key="12">
    <source>
        <dbReference type="Proteomes" id="UP000434036"/>
    </source>
</evidence>
<dbReference type="FunFam" id="3.20.20.70:FF:000004">
    <property type="entry name" value="Ribulose-phosphate 3-epimerase"/>
    <property type="match status" value="1"/>
</dbReference>
<reference evidence="11 12" key="2">
    <citation type="submission" date="2020-01" db="EMBL/GenBank/DDBJ databases">
        <title>Clostridiaceae sp. nov. isolated from the gut of human by culturomics.</title>
        <authorList>
            <person name="Chang Y."/>
        </authorList>
    </citation>
    <scope>NUCLEOTIDE SEQUENCE [LARGE SCALE GENOMIC DNA]</scope>
    <source>
        <strain evidence="11 12">DONG20-135</strain>
    </source>
</reference>
<evidence type="ECO:0000256" key="5">
    <source>
        <dbReference type="ARBA" id="ARBA00001954"/>
    </source>
</evidence>
<keyword evidence="12" id="KW-1185">Reference proteome</keyword>
<dbReference type="PANTHER" id="PTHR11749">
    <property type="entry name" value="RIBULOSE-5-PHOSPHATE-3-EPIMERASE"/>
    <property type="match status" value="1"/>
</dbReference>
<dbReference type="GO" id="GO:0006098">
    <property type="term" value="P:pentose-phosphate shunt"/>
    <property type="evidence" value="ECO:0007669"/>
    <property type="project" value="UniProtKB-UniRule"/>
</dbReference>
<proteinExistence type="inferred from homology"/>
<evidence type="ECO:0000256" key="9">
    <source>
        <dbReference type="ARBA" id="ARBA00023235"/>
    </source>
</evidence>
<comment type="cofactor">
    <cofactor evidence="4">
        <name>Zn(2+)</name>
        <dbReference type="ChEBI" id="CHEBI:29105"/>
    </cofactor>
</comment>
<dbReference type="RefSeq" id="WP_160625511.1">
    <property type="nucleotide sequence ID" value="NZ_WUUQ01000003.1"/>
</dbReference>
<comment type="catalytic activity">
    <reaction evidence="1">
        <text>D-ribulose 5-phosphate = D-xylulose 5-phosphate</text>
        <dbReference type="Rhea" id="RHEA:13677"/>
        <dbReference type="ChEBI" id="CHEBI:57737"/>
        <dbReference type="ChEBI" id="CHEBI:58121"/>
        <dbReference type="EC" id="5.1.3.1"/>
    </reaction>
</comment>
<name>A0A6N8U9X1_9FIRM</name>
<comment type="cofactor">
    <cofactor evidence="3">
        <name>Co(2+)</name>
        <dbReference type="ChEBI" id="CHEBI:48828"/>
    </cofactor>
</comment>
<comment type="similarity">
    <text evidence="6">Belongs to the ribulose-phosphate 3-epimerase family.</text>
</comment>
<dbReference type="NCBIfam" id="TIGR01163">
    <property type="entry name" value="rpe"/>
    <property type="match status" value="1"/>
</dbReference>
<comment type="cofactor">
    <cofactor evidence="2">
        <name>Mn(2+)</name>
        <dbReference type="ChEBI" id="CHEBI:29035"/>
    </cofactor>
</comment>
<evidence type="ECO:0000256" key="4">
    <source>
        <dbReference type="ARBA" id="ARBA00001947"/>
    </source>
</evidence>
<dbReference type="GO" id="GO:0005975">
    <property type="term" value="P:carbohydrate metabolic process"/>
    <property type="evidence" value="ECO:0007669"/>
    <property type="project" value="InterPro"/>
</dbReference>
<comment type="caution">
    <text evidence="11">The sequence shown here is derived from an EMBL/GenBank/DDBJ whole genome shotgun (WGS) entry which is preliminary data.</text>
</comment>
<dbReference type="GO" id="GO:0005737">
    <property type="term" value="C:cytoplasm"/>
    <property type="evidence" value="ECO:0007669"/>
    <property type="project" value="UniProtKB-ARBA"/>
</dbReference>
<evidence type="ECO:0000256" key="1">
    <source>
        <dbReference type="ARBA" id="ARBA00001782"/>
    </source>
</evidence>